<feature type="chain" id="PRO_5001566614" evidence="1">
    <location>
        <begin position="26"/>
        <end position="197"/>
    </location>
</feature>
<dbReference type="STRING" id="1461693.ATO10_07502"/>
<dbReference type="PANTHER" id="PTHR36573">
    <property type="entry name" value="INTERMEMBRANE PHOSPHOLIPID TRANSPORT SYSTEM BINDING PROTEIN MLAC"/>
    <property type="match status" value="1"/>
</dbReference>
<evidence type="ECO:0000256" key="1">
    <source>
        <dbReference type="SAM" id="SignalP"/>
    </source>
</evidence>
<accession>A0A058ZM25</accession>
<keyword evidence="3" id="KW-1185">Reference proteome</keyword>
<sequence>MSPKFDRRFVLAALGAAAVARPAAALSTGEAESLVDALVREINTVINSGKAEKSMYRDFEQIMARYADLQIIARSALGPPARSASASQMASFTKAFSGYISRKYGKRFREFQGGRLEVKGAKPVKSFYEVRTMAFLQGQAPFDVTFLVSDKSGRDKFFNMFIEGVNMVAAERTEIGAMLDRHKGDLNALIRDLKAAG</sequence>
<dbReference type="OrthoDB" id="7839352at2"/>
<dbReference type="PROSITE" id="PS51318">
    <property type="entry name" value="TAT"/>
    <property type="match status" value="1"/>
</dbReference>
<dbReference type="Pfam" id="PF05494">
    <property type="entry name" value="MlaC"/>
    <property type="match status" value="1"/>
</dbReference>
<comment type="caution">
    <text evidence="2">The sequence shown here is derived from an EMBL/GenBank/DDBJ whole genome shotgun (WGS) entry which is preliminary data.</text>
</comment>
<dbReference type="PANTHER" id="PTHR36573:SF1">
    <property type="entry name" value="INTERMEMBRANE PHOSPHOLIPID TRANSPORT SYSTEM BINDING PROTEIN MLAC"/>
    <property type="match status" value="1"/>
</dbReference>
<proteinExistence type="predicted"/>
<organism evidence="2 3">
    <name type="scientific">Actibacterium atlanticum</name>
    <dbReference type="NCBI Taxonomy" id="1461693"/>
    <lineage>
        <taxon>Bacteria</taxon>
        <taxon>Pseudomonadati</taxon>
        <taxon>Pseudomonadota</taxon>
        <taxon>Alphaproteobacteria</taxon>
        <taxon>Rhodobacterales</taxon>
        <taxon>Roseobacteraceae</taxon>
        <taxon>Actibacterium</taxon>
    </lineage>
</organism>
<keyword evidence="1" id="KW-0732">Signal</keyword>
<dbReference type="EMBL" id="AQQY01000004">
    <property type="protein sequence ID" value="KCV82217.1"/>
    <property type="molecule type" value="Genomic_DNA"/>
</dbReference>
<dbReference type="Gene3D" id="3.10.450.710">
    <property type="entry name" value="Tgt2/MlaC"/>
    <property type="match status" value="1"/>
</dbReference>
<name>A0A058ZM25_9RHOB</name>
<dbReference type="InterPro" id="IPR042245">
    <property type="entry name" value="Tgt2/MlaC_sf"/>
</dbReference>
<dbReference type="RefSeq" id="WP_035250035.1">
    <property type="nucleotide sequence ID" value="NZ_AQQY01000004.1"/>
</dbReference>
<gene>
    <name evidence="2" type="ORF">ATO10_07502</name>
</gene>
<dbReference type="Proteomes" id="UP000024836">
    <property type="component" value="Unassembled WGS sequence"/>
</dbReference>
<dbReference type="AlphaFoldDB" id="A0A058ZM25"/>
<dbReference type="InterPro" id="IPR006311">
    <property type="entry name" value="TAT_signal"/>
</dbReference>
<dbReference type="eggNOG" id="COG2854">
    <property type="taxonomic scope" value="Bacteria"/>
</dbReference>
<reference evidence="2 3" key="1">
    <citation type="submission" date="2013-04" db="EMBL/GenBank/DDBJ databases">
        <title>Shimia sp. 22II-S11-Z10 Genome Sequencing.</title>
        <authorList>
            <person name="Lai Q."/>
            <person name="Li G."/>
            <person name="Shao Z."/>
        </authorList>
    </citation>
    <scope>NUCLEOTIDE SEQUENCE [LARGE SCALE GENOMIC DNA]</scope>
    <source>
        <strain evidence="3">22II-S11-Z10</strain>
    </source>
</reference>
<evidence type="ECO:0000313" key="3">
    <source>
        <dbReference type="Proteomes" id="UP000024836"/>
    </source>
</evidence>
<protein>
    <submittedName>
        <fullName evidence="2">Toluene tolerance family protein</fullName>
    </submittedName>
</protein>
<evidence type="ECO:0000313" key="2">
    <source>
        <dbReference type="EMBL" id="KCV82217.1"/>
    </source>
</evidence>
<dbReference type="PATRIC" id="fig|1461693.3.peg.1527"/>
<feature type="signal peptide" evidence="1">
    <location>
        <begin position="1"/>
        <end position="25"/>
    </location>
</feature>
<dbReference type="InterPro" id="IPR008869">
    <property type="entry name" value="MlaC/ttg2D"/>
</dbReference>